<accession>Q10IE1</accession>
<feature type="coiled-coil region" evidence="1">
    <location>
        <begin position="481"/>
        <end position="529"/>
    </location>
</feature>
<reference evidence="5" key="2">
    <citation type="journal article" date="2008" name="Nucleic Acids Res.">
        <title>The rice annotation project database (RAP-DB): 2008 update.</title>
        <authorList>
            <consortium name="The rice annotation project (RAP)"/>
        </authorList>
    </citation>
    <scope>GENOME REANNOTATION</scope>
    <source>
        <strain evidence="5">cv. Nipponbare</strain>
    </source>
</reference>
<proteinExistence type="predicted"/>
<reference evidence="5" key="1">
    <citation type="journal article" date="2005" name="Nature">
        <title>The map-based sequence of the rice genome.</title>
        <authorList>
            <consortium name="International rice genome sequencing project (IRGSP)"/>
            <person name="Matsumoto T."/>
            <person name="Wu J."/>
            <person name="Kanamori H."/>
            <person name="Katayose Y."/>
            <person name="Fujisawa M."/>
            <person name="Namiki N."/>
            <person name="Mizuno H."/>
            <person name="Yamamoto K."/>
            <person name="Antonio B.A."/>
            <person name="Baba T."/>
            <person name="Sakata K."/>
            <person name="Nagamura Y."/>
            <person name="Aoki H."/>
            <person name="Arikawa K."/>
            <person name="Arita K."/>
            <person name="Bito T."/>
            <person name="Chiden Y."/>
            <person name="Fujitsuka N."/>
            <person name="Fukunaka R."/>
            <person name="Hamada M."/>
            <person name="Harada C."/>
            <person name="Hayashi A."/>
            <person name="Hijishita S."/>
            <person name="Honda M."/>
            <person name="Hosokawa S."/>
            <person name="Ichikawa Y."/>
            <person name="Idonuma A."/>
            <person name="Iijima M."/>
            <person name="Ikeda M."/>
            <person name="Ikeno M."/>
            <person name="Ito K."/>
            <person name="Ito S."/>
            <person name="Ito T."/>
            <person name="Ito Y."/>
            <person name="Ito Y."/>
            <person name="Iwabuchi A."/>
            <person name="Kamiya K."/>
            <person name="Karasawa W."/>
            <person name="Kurita K."/>
            <person name="Katagiri S."/>
            <person name="Kikuta A."/>
            <person name="Kobayashi H."/>
            <person name="Kobayashi N."/>
            <person name="Machita K."/>
            <person name="Maehara T."/>
            <person name="Masukawa M."/>
            <person name="Mizubayashi T."/>
            <person name="Mukai Y."/>
            <person name="Nagasaki H."/>
            <person name="Nagata Y."/>
            <person name="Naito S."/>
            <person name="Nakashima M."/>
            <person name="Nakama Y."/>
            <person name="Nakamichi Y."/>
            <person name="Nakamura M."/>
            <person name="Meguro A."/>
            <person name="Negishi M."/>
            <person name="Ohta I."/>
            <person name="Ohta T."/>
            <person name="Okamoto M."/>
            <person name="Ono N."/>
            <person name="Saji S."/>
            <person name="Sakaguchi M."/>
            <person name="Sakai K."/>
            <person name="Shibata M."/>
            <person name="Shimokawa T."/>
            <person name="Song J."/>
            <person name="Takazaki Y."/>
            <person name="Terasawa K."/>
            <person name="Tsugane M."/>
            <person name="Tsuji K."/>
            <person name="Ueda S."/>
            <person name="Waki K."/>
            <person name="Yamagata H."/>
            <person name="Yamamoto M."/>
            <person name="Yamamoto S."/>
            <person name="Yamane H."/>
            <person name="Yoshiki S."/>
            <person name="Yoshihara R."/>
            <person name="Yukawa K."/>
            <person name="Zhong H."/>
            <person name="Yano M."/>
            <person name="Yuan Q."/>
            <person name="Ouyang S."/>
            <person name="Liu J."/>
            <person name="Jones K.M."/>
            <person name="Gansberger K."/>
            <person name="Moffat K."/>
            <person name="Hill J."/>
            <person name="Bera J."/>
            <person name="Fadrosh D."/>
            <person name="Jin S."/>
            <person name="Johri S."/>
            <person name="Kim M."/>
            <person name="Overton L."/>
            <person name="Reardon M."/>
            <person name="Tsitrin T."/>
            <person name="Vuong H."/>
            <person name="Weaver B."/>
            <person name="Ciecko A."/>
            <person name="Tallon L."/>
            <person name="Jackson J."/>
            <person name="Pai G."/>
            <person name="Aken S.V."/>
            <person name="Utterback T."/>
            <person name="Reidmuller S."/>
            <person name="Feldblyum T."/>
            <person name="Hsiao J."/>
            <person name="Zismann V."/>
            <person name="Iobst S."/>
            <person name="de Vazeille A.R."/>
            <person name="Buell C.R."/>
            <person name="Ying K."/>
            <person name="Li Y."/>
            <person name="Lu T."/>
            <person name="Huang Y."/>
            <person name="Zhao Q."/>
            <person name="Feng Q."/>
            <person name="Zhang L."/>
            <person name="Zhu J."/>
            <person name="Weng Q."/>
            <person name="Mu J."/>
            <person name="Lu Y."/>
            <person name="Fan D."/>
            <person name="Liu Y."/>
            <person name="Guan J."/>
            <person name="Zhang Y."/>
            <person name="Yu S."/>
            <person name="Liu X."/>
            <person name="Zhang Y."/>
            <person name="Hong G."/>
            <person name="Han B."/>
            <person name="Choisne N."/>
            <person name="Demange N."/>
            <person name="Orjeda G."/>
            <person name="Samain S."/>
            <person name="Cattolico L."/>
            <person name="Pelletier E."/>
            <person name="Couloux A."/>
            <person name="Segurens B."/>
            <person name="Wincker P."/>
            <person name="D'Hont A."/>
            <person name="Scarpelli C."/>
            <person name="Weissenbach J."/>
            <person name="Salanoubat M."/>
            <person name="Quetier F."/>
            <person name="Yu Y."/>
            <person name="Kim H.R."/>
            <person name="Rambo T."/>
            <person name="Currie J."/>
            <person name="Collura K."/>
            <person name="Luo M."/>
            <person name="Yang T."/>
            <person name="Ammiraju J.S.S."/>
            <person name="Engler F."/>
            <person name="Soderlund C."/>
            <person name="Wing R.A."/>
            <person name="Palmer L.E."/>
            <person name="de la Bastide M."/>
            <person name="Spiegel L."/>
            <person name="Nascimento L."/>
            <person name="Zutavern T."/>
            <person name="O'Shaughnessy A."/>
            <person name="Dike S."/>
            <person name="Dedhia N."/>
            <person name="Preston R."/>
            <person name="Balija V."/>
            <person name="McCombie W.R."/>
            <person name="Chow T."/>
            <person name="Chen H."/>
            <person name="Chung M."/>
            <person name="Chen C."/>
            <person name="Shaw J."/>
            <person name="Wu H."/>
            <person name="Hsiao K."/>
            <person name="Chao Y."/>
            <person name="Chu M."/>
            <person name="Cheng C."/>
            <person name="Hour A."/>
            <person name="Lee P."/>
            <person name="Lin S."/>
            <person name="Lin Y."/>
            <person name="Liou J."/>
            <person name="Liu S."/>
            <person name="Hsing Y."/>
            <person name="Raghuvanshi S."/>
            <person name="Mohanty A."/>
            <person name="Bharti A.K."/>
            <person name="Gaur A."/>
            <person name="Gupta V."/>
            <person name="Kumar D."/>
            <person name="Ravi V."/>
            <person name="Vij S."/>
            <person name="Kapur A."/>
            <person name="Khurana P."/>
            <person name="Khurana P."/>
            <person name="Khurana J.P."/>
            <person name="Tyagi A.K."/>
            <person name="Gaikwad K."/>
            <person name="Singh A."/>
            <person name="Dalal V."/>
            <person name="Srivastava S."/>
            <person name="Dixit A."/>
            <person name="Pal A.K."/>
            <person name="Ghazi I.A."/>
            <person name="Yadav M."/>
            <person name="Pandit A."/>
            <person name="Bhargava A."/>
            <person name="Sureshbabu K."/>
            <person name="Batra K."/>
            <person name="Sharma T.R."/>
            <person name="Mohapatra T."/>
            <person name="Singh N.K."/>
            <person name="Messing J."/>
            <person name="Nelson A.B."/>
            <person name="Fuks G."/>
            <person name="Kavchok S."/>
            <person name="Keizer G."/>
            <person name="Linton E."/>
            <person name="Llaca V."/>
            <person name="Song R."/>
            <person name="Tanyolac B."/>
            <person name="Young S."/>
            <person name="Ho-Il K."/>
            <person name="Hahn J.H."/>
            <person name="Sangsakoo G."/>
            <person name="Vanavichit A."/>
            <person name="de Mattos Luiz.A.T."/>
            <person name="Zimmer P.D."/>
            <person name="Malone G."/>
            <person name="Dellagostin O."/>
            <person name="de Oliveira A.C."/>
            <person name="Bevan M."/>
            <person name="Bancroft I."/>
            <person name="Minx P."/>
            <person name="Cordum H."/>
            <person name="Wilson R."/>
            <person name="Cheng Z."/>
            <person name="Jin W."/>
            <person name="Jiang J."/>
            <person name="Leong S.A."/>
            <person name="Iwama H."/>
            <person name="Gojobori T."/>
            <person name="Itoh T."/>
            <person name="Niimura Y."/>
            <person name="Fujii Y."/>
            <person name="Habara T."/>
            <person name="Sakai H."/>
            <person name="Sato Y."/>
            <person name="Wilson G."/>
            <person name="Kumar K."/>
            <person name="McCouch S."/>
            <person name="Juretic N."/>
            <person name="Hoen D."/>
            <person name="Wright S."/>
            <person name="Bruskiewich R."/>
            <person name="Bureau T."/>
            <person name="Miyao A."/>
            <person name="Hirochika H."/>
            <person name="Nishikawa T."/>
            <person name="Kadowaki K."/>
            <person name="Sugiura M."/>
            <person name="Burr B."/>
            <person name="Sasaki T."/>
        </authorList>
    </citation>
    <scope>NUCLEOTIDE SEQUENCE [LARGE SCALE GENOMIC DNA]</scope>
    <source>
        <strain evidence="5">cv. Nipponbare</strain>
    </source>
</reference>
<dbReference type="Pfam" id="PF04195">
    <property type="entry name" value="Transposase_28"/>
    <property type="match status" value="1"/>
</dbReference>
<dbReference type="InterPro" id="IPR007321">
    <property type="entry name" value="Transposase_28"/>
</dbReference>
<keyword evidence="1" id="KW-0175">Coiled coil</keyword>
<dbReference type="AlphaFoldDB" id="Q10IE1"/>
<feature type="region of interest" description="Disordered" evidence="2">
    <location>
        <begin position="270"/>
        <end position="340"/>
    </location>
</feature>
<name>Q10IE1_ORYSJ</name>
<feature type="compositionally biased region" description="Acidic residues" evidence="2">
    <location>
        <begin position="210"/>
        <end position="223"/>
    </location>
</feature>
<dbReference type="PANTHER" id="PTHR33026:SF7">
    <property type="entry name" value="OS03G0100275 PROTEIN"/>
    <property type="match status" value="1"/>
</dbReference>
<dbReference type="EMBL" id="AC091233">
    <property type="protein sequence ID" value="AAP44602.1"/>
    <property type="molecule type" value="Genomic_DNA"/>
</dbReference>
<evidence type="ECO:0000256" key="1">
    <source>
        <dbReference type="SAM" id="Coils"/>
    </source>
</evidence>
<evidence type="ECO:0000313" key="4">
    <source>
        <dbReference type="EMBL" id="AAP44602.1"/>
    </source>
</evidence>
<evidence type="ECO:0000259" key="3">
    <source>
        <dbReference type="Pfam" id="PF04195"/>
    </source>
</evidence>
<dbReference type="PANTHER" id="PTHR33026">
    <property type="entry name" value="OS06G0360600 PROTEIN"/>
    <property type="match status" value="1"/>
</dbReference>
<feature type="domain" description="Transposase (putative) gypsy type" evidence="3">
    <location>
        <begin position="68"/>
        <end position="134"/>
    </location>
</feature>
<dbReference type="Proteomes" id="UP000000763">
    <property type="component" value="Chromosome 3"/>
</dbReference>
<protein>
    <recommendedName>
        <fullName evidence="3">Transposase (putative) gypsy type domain-containing protein</fullName>
    </recommendedName>
</protein>
<feature type="compositionally biased region" description="Low complexity" evidence="2">
    <location>
        <begin position="324"/>
        <end position="340"/>
    </location>
</feature>
<evidence type="ECO:0000313" key="5">
    <source>
        <dbReference type="Proteomes" id="UP000000763"/>
    </source>
</evidence>
<evidence type="ECO:0000256" key="2">
    <source>
        <dbReference type="SAM" id="MobiDB-lite"/>
    </source>
</evidence>
<gene>
    <name evidence="4" type="ORF">OSJNBa0053G10.8</name>
</gene>
<feature type="region of interest" description="Disordered" evidence="2">
    <location>
        <begin position="208"/>
        <end position="254"/>
    </location>
</feature>
<sequence length="642" mass="68988">MAPRKPTKAGSTGEDLGGLGNGWSCFLGRSLVKEADLAELVSSGALAEGQGTCGGEAVVPSPGDGRMVVFAAYFTAGLRLPCDDFLSSVLATYEVRLPQLSPSAFPKLAVFAWMCRTCGFAPTAELFAVLFTACATTKDVQTPAGLKKSVFRCVNFMLRPERSDAWERNWMQKWFYIANPYPAEDVKANWLHFQRSTVSIIAKLNVEGTAESDDEEEEEDDGEAGSKDDGSHGYTTSPTQAKPGAGSHVSPAHPQDNAVVNTLLAISSTAAKPGAAARRKKKKGKVVQVGRGFSDSEGSDGTPTSPILRRAPPRGRRMSPPPASDAEAATSKSASAPAAVANVSGVKRVEAVPSPTRQRERKAPMVEMTVSDAYLTSPHFVPADFTTRPEITPFVGGVCHVITPSDGLGLFTELNKFGESCAAVESLFVRGLVAHLSAKKSALERLDGYRLCLRKTEEDLRHKENERRVVADTLRKVNAENKALTGENISLRSDLEAANKRDAERDRQLAAAEEKIRCLEARLVSAEAATATLVPATESAKQAYYTLKLALNDLGARAEGAPSDDGTTFDFSEWTQEAADSVVDVACAYEDCCARVSAGFVLSLLHAHSCDHVEDFPDWVKEDWPEKSECSGAALRAFRKGF</sequence>
<organism evidence="4 5">
    <name type="scientific">Oryza sativa subsp. japonica</name>
    <name type="common">Rice</name>
    <dbReference type="NCBI Taxonomy" id="39947"/>
    <lineage>
        <taxon>Eukaryota</taxon>
        <taxon>Viridiplantae</taxon>
        <taxon>Streptophyta</taxon>
        <taxon>Embryophyta</taxon>
        <taxon>Tracheophyta</taxon>
        <taxon>Spermatophyta</taxon>
        <taxon>Magnoliopsida</taxon>
        <taxon>Liliopsida</taxon>
        <taxon>Poales</taxon>
        <taxon>Poaceae</taxon>
        <taxon>BOP clade</taxon>
        <taxon>Oryzoideae</taxon>
        <taxon>Oryzeae</taxon>
        <taxon>Oryzinae</taxon>
        <taxon>Oryza</taxon>
        <taxon>Oryza sativa</taxon>
    </lineage>
</organism>